<dbReference type="AlphaFoldDB" id="A0A1B8SLA5"/>
<protein>
    <recommendedName>
        <fullName evidence="2">Helicase C-terminal domain-containing protein</fullName>
    </recommendedName>
</protein>
<dbReference type="InterPro" id="IPR001650">
    <property type="entry name" value="Helicase_C-like"/>
</dbReference>
<name>A0A1B8SLA5_9MYCO</name>
<evidence type="ECO:0000256" key="1">
    <source>
        <dbReference type="ARBA" id="ARBA00022801"/>
    </source>
</evidence>
<comment type="caution">
    <text evidence="3">The sequence shown here is derived from an EMBL/GenBank/DDBJ whole genome shotgun (WGS) entry which is preliminary data.</text>
</comment>
<dbReference type="SUPFAM" id="SSF52540">
    <property type="entry name" value="P-loop containing nucleoside triphosphate hydrolases"/>
    <property type="match status" value="2"/>
</dbReference>
<feature type="domain" description="Helicase C-terminal" evidence="2">
    <location>
        <begin position="447"/>
        <end position="612"/>
    </location>
</feature>
<accession>A0A1B8SLA5</accession>
<dbReference type="CDD" id="cd18793">
    <property type="entry name" value="SF2_C_SNF"/>
    <property type="match status" value="1"/>
</dbReference>
<sequence length="621" mass="69834">MSNMRLVDDLEEALTDYRPDVLSRCVVVEASPEWPGQLVFQPFVGEQDFLARYSDWISRHLTLNELYNLTAFIELLEADSHTVFCAPSAQPILDDYARLSEPLTIEGYSLRPFQTFGLNQALERALSGKTTGDRMFFWNWSAGAGKSHVSGAGAKALFDRNAIDLVIACTLSKLKINLSRTYCDDAKLKSVVNDHVRPNIRREGYLNPDTQVFVMNYEKLWVDEDALREVTANKRVLFIADEAHRLISDGAHNKARKALDRLTKDCHAIVWPMSATVVDGNPLRFRDVFSLDGRPAKNPLGTKKDFTARYAHEVREIPVKTRSGGRYTFTAYDWNLAALQDIRHRVADRTMTARKTDPGIREQFKGIECIPVMVQPTAQQQKLFDVITDLAKEAQQREEALTQHYLALRIAATNPGALWFGTGQLVIDISERVPDLLDAKHSAKIEVLNGMLESIREAQDKAVLFCHWTNLGLLPLVKHIEVPHVLHYGTGQTTSESQAAQDRFKSDPDITLFASSDAGTYGLNLQCARYVISADPTYSYDALAQRNARIDRVDSHLDGLTAYVLITEGSVEERVWQVCNERRMLAAAVQGTSEELTYGDGEVSKSEMNDLSWLVFGDKEK</sequence>
<dbReference type="EMBL" id="LFOE01000001">
    <property type="protein sequence ID" value="OBY33511.1"/>
    <property type="molecule type" value="Genomic_DNA"/>
</dbReference>
<evidence type="ECO:0000313" key="3">
    <source>
        <dbReference type="EMBL" id="OBY33511.1"/>
    </source>
</evidence>
<proteinExistence type="predicted"/>
<dbReference type="PROSITE" id="PS51194">
    <property type="entry name" value="HELICASE_CTER"/>
    <property type="match status" value="1"/>
</dbReference>
<dbReference type="PANTHER" id="PTHR10799">
    <property type="entry name" value="SNF2/RAD54 HELICASE FAMILY"/>
    <property type="match status" value="1"/>
</dbReference>
<evidence type="ECO:0000313" key="4">
    <source>
        <dbReference type="Proteomes" id="UP000092668"/>
    </source>
</evidence>
<reference evidence="3 4" key="1">
    <citation type="submission" date="2015-06" db="EMBL/GenBank/DDBJ databases">
        <title>Genome sequence of Mycobacterium kumamotonense strain Roo.</title>
        <authorList>
            <person name="Greninger A.L."/>
            <person name="Cunningham G."/>
            <person name="Miller S."/>
        </authorList>
    </citation>
    <scope>NUCLEOTIDE SEQUENCE [LARGE SCALE GENOMIC DNA]</scope>
    <source>
        <strain evidence="3 4">Roo</strain>
    </source>
</reference>
<dbReference type="InterPro" id="IPR027417">
    <property type="entry name" value="P-loop_NTPase"/>
</dbReference>
<dbReference type="GO" id="GO:0005524">
    <property type="term" value="F:ATP binding"/>
    <property type="evidence" value="ECO:0007669"/>
    <property type="project" value="InterPro"/>
</dbReference>
<dbReference type="GO" id="GO:0016787">
    <property type="term" value="F:hydrolase activity"/>
    <property type="evidence" value="ECO:0007669"/>
    <property type="project" value="UniProtKB-KW"/>
</dbReference>
<dbReference type="InterPro" id="IPR049730">
    <property type="entry name" value="SNF2/RAD54-like_C"/>
</dbReference>
<dbReference type="Gene3D" id="3.40.50.300">
    <property type="entry name" value="P-loop containing nucleotide triphosphate hydrolases"/>
    <property type="match status" value="2"/>
</dbReference>
<dbReference type="Proteomes" id="UP000092668">
    <property type="component" value="Unassembled WGS sequence"/>
</dbReference>
<organism evidence="3 4">
    <name type="scientific">Mycolicibacter kumamotonensis</name>
    <dbReference type="NCBI Taxonomy" id="354243"/>
    <lineage>
        <taxon>Bacteria</taxon>
        <taxon>Bacillati</taxon>
        <taxon>Actinomycetota</taxon>
        <taxon>Actinomycetes</taxon>
        <taxon>Mycobacteriales</taxon>
        <taxon>Mycobacteriaceae</taxon>
        <taxon>Mycolicibacter</taxon>
    </lineage>
</organism>
<dbReference type="Pfam" id="PF04851">
    <property type="entry name" value="ResIII"/>
    <property type="match status" value="1"/>
</dbReference>
<dbReference type="Pfam" id="PF00271">
    <property type="entry name" value="Helicase_C"/>
    <property type="match status" value="1"/>
</dbReference>
<dbReference type="GO" id="GO:0003677">
    <property type="term" value="F:DNA binding"/>
    <property type="evidence" value="ECO:0007669"/>
    <property type="project" value="InterPro"/>
</dbReference>
<evidence type="ECO:0000259" key="2">
    <source>
        <dbReference type="PROSITE" id="PS51194"/>
    </source>
</evidence>
<keyword evidence="4" id="KW-1185">Reference proteome</keyword>
<gene>
    <name evidence="3" type="ORF">ACT18_00780</name>
</gene>
<dbReference type="InterPro" id="IPR006935">
    <property type="entry name" value="Helicase/UvrB_N"/>
</dbReference>
<keyword evidence="1" id="KW-0378">Hydrolase</keyword>